<sequence length="172" mass="19513">MCQSEFEKCGNLNLRSVPFSANEQIIHEKTKVIFIPPIDDKDRFAKLHCIAESSDKIIEINGKLIEYTDPEKNDCMIPDAFYELDLGGDSKQTILVRRNVGNDAAGFYTHPNEDCLNLGLTCEFETHYFTPDQSARNHAQEYIPQVLADLSEEDKQEMVLCVGELVITPRSI</sequence>
<evidence type="ECO:0000313" key="1">
    <source>
        <dbReference type="EMBL" id="OAD76236.1"/>
    </source>
</evidence>
<gene>
    <name evidence="1" type="ORF">PHYBLDRAFT_166210</name>
</gene>
<dbReference type="RefSeq" id="XP_018294276.1">
    <property type="nucleotide sequence ID" value="XM_018435381.1"/>
</dbReference>
<keyword evidence="2" id="KW-1185">Reference proteome</keyword>
<dbReference type="InParanoid" id="A0A162Q132"/>
<evidence type="ECO:0000313" key="2">
    <source>
        <dbReference type="Proteomes" id="UP000077315"/>
    </source>
</evidence>
<dbReference type="OrthoDB" id="2260662at2759"/>
<dbReference type="VEuPathDB" id="FungiDB:PHYBLDRAFT_166210"/>
<dbReference type="EMBL" id="KV440976">
    <property type="protein sequence ID" value="OAD76236.1"/>
    <property type="molecule type" value="Genomic_DNA"/>
</dbReference>
<accession>A0A162Q132</accession>
<reference evidence="2" key="1">
    <citation type="submission" date="2015-06" db="EMBL/GenBank/DDBJ databases">
        <title>Expansion of signal transduction pathways in fungi by whole-genome duplication.</title>
        <authorList>
            <consortium name="DOE Joint Genome Institute"/>
            <person name="Corrochano L.M."/>
            <person name="Kuo A."/>
            <person name="Marcet-Houben M."/>
            <person name="Polaino S."/>
            <person name="Salamov A."/>
            <person name="Villalobos J.M."/>
            <person name="Alvarez M.I."/>
            <person name="Avalos J."/>
            <person name="Benito E.P."/>
            <person name="Benoit I."/>
            <person name="Burger G."/>
            <person name="Camino L.P."/>
            <person name="Canovas D."/>
            <person name="Cerda-Olmedo E."/>
            <person name="Cheng J.-F."/>
            <person name="Dominguez A."/>
            <person name="Elias M."/>
            <person name="Eslava A.P."/>
            <person name="Glaser F."/>
            <person name="Grimwood J."/>
            <person name="Gutierrez G."/>
            <person name="Heitman J."/>
            <person name="Henrissat B."/>
            <person name="Iturriaga E.A."/>
            <person name="Lang B.F."/>
            <person name="Lavin J.L."/>
            <person name="Lee S."/>
            <person name="Li W."/>
            <person name="Lindquist E."/>
            <person name="Lopez-Garcia S."/>
            <person name="Luque E.M."/>
            <person name="Marcos A.T."/>
            <person name="Martin J."/>
            <person name="McCluskey K."/>
            <person name="Medina H.R."/>
            <person name="Miralles-Duran A."/>
            <person name="Miyazaki A."/>
            <person name="Munoz-Torres E."/>
            <person name="Oguiza J.A."/>
            <person name="Ohm R."/>
            <person name="Olmedo M."/>
            <person name="Orejas M."/>
            <person name="Ortiz-Castellanos L."/>
            <person name="Pisabarro A.G."/>
            <person name="Rodriguez-Romero J."/>
            <person name="Ruiz-Herrera J."/>
            <person name="Ruiz-Vazquez R."/>
            <person name="Sanz C."/>
            <person name="Schackwitz W."/>
            <person name="Schmutz J."/>
            <person name="Shahriari M."/>
            <person name="Shelest E."/>
            <person name="Silva-Franco F."/>
            <person name="Soanes D."/>
            <person name="Syed K."/>
            <person name="Tagua V.G."/>
            <person name="Talbot N.J."/>
            <person name="Thon M."/>
            <person name="De vries R.P."/>
            <person name="Wiebenga A."/>
            <person name="Yadav J.S."/>
            <person name="Braun E.L."/>
            <person name="Baker S."/>
            <person name="Garre V."/>
            <person name="Horwitz B."/>
            <person name="Torres-Martinez S."/>
            <person name="Idnurm A."/>
            <person name="Herrera-Estrella A."/>
            <person name="Gabaldon T."/>
            <person name="Grigoriev I.V."/>
        </authorList>
    </citation>
    <scope>NUCLEOTIDE SEQUENCE [LARGE SCALE GENOMIC DNA]</scope>
    <source>
        <strain evidence="2">NRRL 1555(-)</strain>
    </source>
</reference>
<name>A0A162Q132_PHYB8</name>
<proteinExistence type="predicted"/>
<dbReference type="AlphaFoldDB" id="A0A162Q132"/>
<protein>
    <submittedName>
        <fullName evidence="1">Uncharacterized protein</fullName>
    </submittedName>
</protein>
<dbReference type="Proteomes" id="UP000077315">
    <property type="component" value="Unassembled WGS sequence"/>
</dbReference>
<organism evidence="1 2">
    <name type="scientific">Phycomyces blakesleeanus (strain ATCC 8743b / DSM 1359 / FGSC 10004 / NBRC 33097 / NRRL 1555)</name>
    <dbReference type="NCBI Taxonomy" id="763407"/>
    <lineage>
        <taxon>Eukaryota</taxon>
        <taxon>Fungi</taxon>
        <taxon>Fungi incertae sedis</taxon>
        <taxon>Mucoromycota</taxon>
        <taxon>Mucoromycotina</taxon>
        <taxon>Mucoromycetes</taxon>
        <taxon>Mucorales</taxon>
        <taxon>Phycomycetaceae</taxon>
        <taxon>Phycomyces</taxon>
    </lineage>
</organism>
<dbReference type="GeneID" id="28996287"/>